<sequence length="294" mass="32540">MDSMNAHSILPRRGEADFDLFPYVPSAPAAWAFVVLFAISAVVHFVLMIMFRSWYFIPFILGCAGESAGYYGRAWAHQNIRLGTPFLIQMMLILGSAPLLAATVYMTLGRLVRSLDAEEYSIIRSTWVSKIYILIDIASFGCQMFGSAAQASGPEGAAQGMKVIKIGLGVQLGAFAVFLLMAVLLHVRLIRGPTVVSERPHVHWRRHVWTLYAVSVLIIVRSLFRLVEFAQGPDGTIVNTEALMYVFDAALLWAATVAFAVVHPGMLFRTIQKNEGASWSNIDEGHMPLNQYAK</sequence>
<evidence type="ECO:0000313" key="6">
    <source>
        <dbReference type="EMBL" id="KAF2852505.1"/>
    </source>
</evidence>
<evidence type="ECO:0000313" key="7">
    <source>
        <dbReference type="Proteomes" id="UP000799423"/>
    </source>
</evidence>
<dbReference type="PANTHER" id="PTHR31465">
    <property type="entry name" value="PROTEIN RTA1-RELATED"/>
    <property type="match status" value="1"/>
</dbReference>
<feature type="transmembrane region" description="Helical" evidence="5">
    <location>
        <begin position="29"/>
        <end position="47"/>
    </location>
</feature>
<dbReference type="EMBL" id="MU006298">
    <property type="protein sequence ID" value="KAF2852505.1"/>
    <property type="molecule type" value="Genomic_DNA"/>
</dbReference>
<evidence type="ECO:0000256" key="3">
    <source>
        <dbReference type="ARBA" id="ARBA00022989"/>
    </source>
</evidence>
<reference evidence="6" key="1">
    <citation type="submission" date="2020-01" db="EMBL/GenBank/DDBJ databases">
        <authorList>
            <consortium name="DOE Joint Genome Institute"/>
            <person name="Haridas S."/>
            <person name="Albert R."/>
            <person name="Binder M."/>
            <person name="Bloem J."/>
            <person name="Labutti K."/>
            <person name="Salamov A."/>
            <person name="Andreopoulos B."/>
            <person name="Baker S.E."/>
            <person name="Barry K."/>
            <person name="Bills G."/>
            <person name="Bluhm B.H."/>
            <person name="Cannon C."/>
            <person name="Castanera R."/>
            <person name="Culley D.E."/>
            <person name="Daum C."/>
            <person name="Ezra D."/>
            <person name="Gonzalez J.B."/>
            <person name="Henrissat B."/>
            <person name="Kuo A."/>
            <person name="Liang C."/>
            <person name="Lipzen A."/>
            <person name="Lutzoni F."/>
            <person name="Magnuson J."/>
            <person name="Mondo S."/>
            <person name="Nolan M."/>
            <person name="Ohm R."/>
            <person name="Pangilinan J."/>
            <person name="Park H.-J."/>
            <person name="Ramirez L."/>
            <person name="Alfaro M."/>
            <person name="Sun H."/>
            <person name="Tritt A."/>
            <person name="Yoshinaga Y."/>
            <person name="Zwiers L.-H."/>
            <person name="Turgeon B.G."/>
            <person name="Goodwin S.B."/>
            <person name="Spatafora J.W."/>
            <person name="Crous P.W."/>
            <person name="Grigoriev I.V."/>
        </authorList>
    </citation>
    <scope>NUCLEOTIDE SEQUENCE</scope>
    <source>
        <strain evidence="6">IPT5</strain>
    </source>
</reference>
<keyword evidence="4 5" id="KW-0472">Membrane</keyword>
<feature type="transmembrane region" description="Helical" evidence="5">
    <location>
        <begin position="54"/>
        <end position="74"/>
    </location>
</feature>
<dbReference type="PANTHER" id="PTHR31465:SF17">
    <property type="entry name" value="DOMAIN PROTEIN, PUTATIVE (AFU_ORTHOLOGUE AFUA_5G09900)-RELATED"/>
    <property type="match status" value="1"/>
</dbReference>
<feature type="transmembrane region" description="Helical" evidence="5">
    <location>
        <begin position="86"/>
        <end position="106"/>
    </location>
</feature>
<comment type="subcellular location">
    <subcellularLocation>
        <location evidence="1">Membrane</location>
        <topology evidence="1">Multi-pass membrane protein</topology>
    </subcellularLocation>
</comment>
<name>A0A6A7BDF5_9PLEO</name>
<dbReference type="Proteomes" id="UP000799423">
    <property type="component" value="Unassembled WGS sequence"/>
</dbReference>
<feature type="transmembrane region" description="Helical" evidence="5">
    <location>
        <begin position="127"/>
        <end position="146"/>
    </location>
</feature>
<protein>
    <submittedName>
        <fullName evidence="6">RTA1-domain-containing protein</fullName>
    </submittedName>
</protein>
<feature type="transmembrane region" description="Helical" evidence="5">
    <location>
        <begin position="208"/>
        <end position="227"/>
    </location>
</feature>
<evidence type="ECO:0000256" key="1">
    <source>
        <dbReference type="ARBA" id="ARBA00004141"/>
    </source>
</evidence>
<keyword evidence="3 5" id="KW-1133">Transmembrane helix</keyword>
<organism evidence="6 7">
    <name type="scientific">Plenodomus tracheiphilus IPT5</name>
    <dbReference type="NCBI Taxonomy" id="1408161"/>
    <lineage>
        <taxon>Eukaryota</taxon>
        <taxon>Fungi</taxon>
        <taxon>Dikarya</taxon>
        <taxon>Ascomycota</taxon>
        <taxon>Pezizomycotina</taxon>
        <taxon>Dothideomycetes</taxon>
        <taxon>Pleosporomycetidae</taxon>
        <taxon>Pleosporales</taxon>
        <taxon>Pleosporineae</taxon>
        <taxon>Leptosphaeriaceae</taxon>
        <taxon>Plenodomus</taxon>
    </lineage>
</organism>
<accession>A0A6A7BDF5</accession>
<dbReference type="AlphaFoldDB" id="A0A6A7BDF5"/>
<dbReference type="OrthoDB" id="3358017at2759"/>
<dbReference type="Pfam" id="PF04479">
    <property type="entry name" value="RTA1"/>
    <property type="match status" value="1"/>
</dbReference>
<evidence type="ECO:0000256" key="4">
    <source>
        <dbReference type="ARBA" id="ARBA00023136"/>
    </source>
</evidence>
<proteinExistence type="predicted"/>
<evidence type="ECO:0000256" key="5">
    <source>
        <dbReference type="SAM" id="Phobius"/>
    </source>
</evidence>
<dbReference type="GO" id="GO:0016020">
    <property type="term" value="C:membrane"/>
    <property type="evidence" value="ECO:0007669"/>
    <property type="project" value="UniProtKB-SubCell"/>
</dbReference>
<dbReference type="InterPro" id="IPR007568">
    <property type="entry name" value="RTA1"/>
</dbReference>
<keyword evidence="7" id="KW-1185">Reference proteome</keyword>
<feature type="transmembrane region" description="Helical" evidence="5">
    <location>
        <begin position="242"/>
        <end position="262"/>
    </location>
</feature>
<feature type="transmembrane region" description="Helical" evidence="5">
    <location>
        <begin position="166"/>
        <end position="187"/>
    </location>
</feature>
<gene>
    <name evidence="6" type="ORF">T440DRAFT_466653</name>
</gene>
<evidence type="ECO:0000256" key="2">
    <source>
        <dbReference type="ARBA" id="ARBA00022692"/>
    </source>
</evidence>
<keyword evidence="2 5" id="KW-0812">Transmembrane</keyword>